<evidence type="ECO:0000256" key="1">
    <source>
        <dbReference type="ARBA" id="ARBA00009574"/>
    </source>
</evidence>
<feature type="non-terminal residue" evidence="6">
    <location>
        <position position="1"/>
    </location>
</feature>
<protein>
    <recommendedName>
        <fullName evidence="2">Autophagy-related protein 14</fullName>
    </recommendedName>
</protein>
<accession>A0ABR3AXL9</accession>
<comment type="caution">
    <text evidence="6">The sequence shown here is derived from an EMBL/GenBank/DDBJ whole genome shotgun (WGS) entry which is preliminary data.</text>
</comment>
<gene>
    <name evidence="6" type="ORF">J3Q64DRAFT_1641307</name>
</gene>
<evidence type="ECO:0000256" key="5">
    <source>
        <dbReference type="SAM" id="MobiDB-lite"/>
    </source>
</evidence>
<dbReference type="Pfam" id="PF10186">
    <property type="entry name" value="ATG14"/>
    <property type="match status" value="1"/>
</dbReference>
<proteinExistence type="inferred from homology"/>
<name>A0ABR3AXL9_PHYBL</name>
<dbReference type="PANTHER" id="PTHR15157:SF5">
    <property type="entry name" value="UV RADIATION RESISTANCE-ASSOCIATED GENE PROTEIN"/>
    <property type="match status" value="1"/>
</dbReference>
<organism evidence="6 7">
    <name type="scientific">Phycomyces blakesleeanus</name>
    <dbReference type="NCBI Taxonomy" id="4837"/>
    <lineage>
        <taxon>Eukaryota</taxon>
        <taxon>Fungi</taxon>
        <taxon>Fungi incertae sedis</taxon>
        <taxon>Mucoromycota</taxon>
        <taxon>Mucoromycotina</taxon>
        <taxon>Mucoromycetes</taxon>
        <taxon>Mucorales</taxon>
        <taxon>Phycomycetaceae</taxon>
        <taxon>Phycomyces</taxon>
    </lineage>
</organism>
<reference evidence="6 7" key="1">
    <citation type="submission" date="2024-04" db="EMBL/GenBank/DDBJ databases">
        <title>Symmetric and asymmetric DNA N6-adenine methylation regulates different biological responses in Mucorales.</title>
        <authorList>
            <consortium name="Lawrence Berkeley National Laboratory"/>
            <person name="Lax C."/>
            <person name="Mondo S.J."/>
            <person name="Osorio-Concepcion M."/>
            <person name="Muszewska A."/>
            <person name="Corrochano-Luque M."/>
            <person name="Gutierrez G."/>
            <person name="Riley R."/>
            <person name="Lipzen A."/>
            <person name="Guo J."/>
            <person name="Hundley H."/>
            <person name="Amirebrahimi M."/>
            <person name="Ng V."/>
            <person name="Lorenzo-Gutierrez D."/>
            <person name="Binder U."/>
            <person name="Yang J."/>
            <person name="Song Y."/>
            <person name="Canovas D."/>
            <person name="Navarro E."/>
            <person name="Freitag M."/>
            <person name="Gabaldon T."/>
            <person name="Grigoriev I.V."/>
            <person name="Corrochano L.M."/>
            <person name="Nicolas F.E."/>
            <person name="Garre V."/>
        </authorList>
    </citation>
    <scope>NUCLEOTIDE SEQUENCE [LARGE SCALE GENOMIC DNA]</scope>
    <source>
        <strain evidence="6 7">L51</strain>
    </source>
</reference>
<feature type="coiled-coil region" evidence="4">
    <location>
        <begin position="89"/>
        <end position="150"/>
    </location>
</feature>
<feature type="region of interest" description="Disordered" evidence="5">
    <location>
        <begin position="413"/>
        <end position="442"/>
    </location>
</feature>
<sequence length="442" mass="49766">YPENTLIFELDDGFYSAPDIVLNSSSKRTSVAESTIVEPDNASVRTDSSQTKKRSYTHTNIVRLSTVKECIFDTQKSTDEVRQAIGDILEAEKERFRLLRERNQRQNRVEELNTRLAQQRELNEQQQQRIDALQKEIDSRKSRLAESEERFEAGAGYLEDSETVLDSNTKMHRLSFNQLDRRKKELIADLFSIYPIEQFCIRGVHLPNSVYTGCKEESIATALGFTAHLVSMLAFYLCIPLRYPITPMGSRATIKDLVSLIGGPKDFPLYSRGVDSWRFEFGVFLLNKNIEQLMNAYGLIVIDLRFTLPNIHYFIQAILTTSVTSGPTSISVLSISSYASNSGRYLPNERQAQRFLAHDGTHNRLTLQPTIHIPSPTKPTQPKNGSPSVYASAAFLNTPQAMAAPAILDTVTTSSRKPHQLSTTTNSIALEKVNRSKSPPVK</sequence>
<feature type="compositionally biased region" description="Polar residues" evidence="5">
    <location>
        <begin position="413"/>
        <end position="428"/>
    </location>
</feature>
<comment type="similarity">
    <text evidence="1">Belongs to the ATG14 family.</text>
</comment>
<keyword evidence="7" id="KW-1185">Reference proteome</keyword>
<dbReference type="PANTHER" id="PTHR15157">
    <property type="entry name" value="UV RADIATION RESISTANCE-ASSOCIATED GENE PROTEIN"/>
    <property type="match status" value="1"/>
</dbReference>
<evidence type="ECO:0000256" key="3">
    <source>
        <dbReference type="ARBA" id="ARBA00023054"/>
    </source>
</evidence>
<dbReference type="Proteomes" id="UP001448207">
    <property type="component" value="Unassembled WGS sequence"/>
</dbReference>
<evidence type="ECO:0000313" key="7">
    <source>
        <dbReference type="Proteomes" id="UP001448207"/>
    </source>
</evidence>
<keyword evidence="3 4" id="KW-0175">Coiled coil</keyword>
<evidence type="ECO:0000256" key="4">
    <source>
        <dbReference type="SAM" id="Coils"/>
    </source>
</evidence>
<dbReference type="InterPro" id="IPR018791">
    <property type="entry name" value="UV_resistance/autophagy_Atg14"/>
</dbReference>
<evidence type="ECO:0000256" key="2">
    <source>
        <dbReference type="ARBA" id="ARBA00013807"/>
    </source>
</evidence>
<dbReference type="EMBL" id="JBCLYO010000012">
    <property type="protein sequence ID" value="KAL0084371.1"/>
    <property type="molecule type" value="Genomic_DNA"/>
</dbReference>
<evidence type="ECO:0000313" key="6">
    <source>
        <dbReference type="EMBL" id="KAL0084371.1"/>
    </source>
</evidence>